<dbReference type="InterPro" id="IPR041049">
    <property type="entry name" value="DUF5615"/>
</dbReference>
<evidence type="ECO:0000313" key="3">
    <source>
        <dbReference type="Proteomes" id="UP000217895"/>
    </source>
</evidence>
<dbReference type="Pfam" id="PF18480">
    <property type="entry name" value="DUF5615"/>
    <property type="match status" value="1"/>
</dbReference>
<evidence type="ECO:0000259" key="1">
    <source>
        <dbReference type="Pfam" id="PF18480"/>
    </source>
</evidence>
<dbReference type="AlphaFoldDB" id="A0A1Z4J9D3"/>
<gene>
    <name evidence="2" type="ORF">NIES2135_01150</name>
</gene>
<sequence length="106" mass="11596">MNLLLDECIDRRLAREFSDYDVKPVPQMGWAGIKDGQLLELAALEFDVFLTVDRNLAFQQNLPAFDIAVIVLQASSNRLADLKPLAPAVLAILPTAMKGQATIVSA</sequence>
<evidence type="ECO:0000313" key="2">
    <source>
        <dbReference type="EMBL" id="BAY53313.1"/>
    </source>
</evidence>
<name>A0A1Z4J9D3_LEPBY</name>
<accession>A0A1Z4J9D3</accession>
<keyword evidence="3" id="KW-1185">Reference proteome</keyword>
<reference evidence="2 3" key="1">
    <citation type="submission" date="2017-06" db="EMBL/GenBank/DDBJ databases">
        <title>Genome sequencing of cyanobaciteial culture collection at National Institute for Environmental Studies (NIES).</title>
        <authorList>
            <person name="Hirose Y."/>
            <person name="Shimura Y."/>
            <person name="Fujisawa T."/>
            <person name="Nakamura Y."/>
            <person name="Kawachi M."/>
        </authorList>
    </citation>
    <scope>NUCLEOTIDE SEQUENCE [LARGE SCALE GENOMIC DNA]</scope>
    <source>
        <strain evidence="2 3">NIES-2135</strain>
    </source>
</reference>
<proteinExistence type="predicted"/>
<dbReference type="Proteomes" id="UP000217895">
    <property type="component" value="Chromosome"/>
</dbReference>
<protein>
    <recommendedName>
        <fullName evidence="1">DUF5615 domain-containing protein</fullName>
    </recommendedName>
</protein>
<organism evidence="2 3">
    <name type="scientific">Leptolyngbya boryana NIES-2135</name>
    <dbReference type="NCBI Taxonomy" id="1973484"/>
    <lineage>
        <taxon>Bacteria</taxon>
        <taxon>Bacillati</taxon>
        <taxon>Cyanobacteriota</taxon>
        <taxon>Cyanophyceae</taxon>
        <taxon>Leptolyngbyales</taxon>
        <taxon>Leptolyngbyaceae</taxon>
        <taxon>Leptolyngbya group</taxon>
        <taxon>Leptolyngbya</taxon>
    </lineage>
</organism>
<feature type="domain" description="DUF5615" evidence="1">
    <location>
        <begin position="1"/>
        <end position="79"/>
    </location>
</feature>
<dbReference type="EMBL" id="AP018203">
    <property type="protein sequence ID" value="BAY53313.1"/>
    <property type="molecule type" value="Genomic_DNA"/>
</dbReference>